<reference evidence="2" key="1">
    <citation type="submission" date="2020-03" db="EMBL/GenBank/DDBJ databases">
        <title>Studies in the Genomics of Life Span.</title>
        <authorList>
            <person name="Glass D."/>
        </authorList>
    </citation>
    <scope>NUCLEOTIDE SEQUENCE</scope>
    <source>
        <strain evidence="2">SUZIE</strain>
        <tissue evidence="2">Muscle</tissue>
    </source>
</reference>
<evidence type="ECO:0000313" key="3">
    <source>
        <dbReference type="Proteomes" id="UP001166674"/>
    </source>
</evidence>
<dbReference type="EMBL" id="JAATJV010444918">
    <property type="protein sequence ID" value="MBZ3891022.1"/>
    <property type="molecule type" value="Genomic_DNA"/>
</dbReference>
<name>A0AA41NIK4_SCICA</name>
<gene>
    <name evidence="2" type="ORF">SUZIE_210880</name>
</gene>
<keyword evidence="1" id="KW-0472">Membrane</keyword>
<keyword evidence="3" id="KW-1185">Reference proteome</keyword>
<sequence length="167" mass="19003">MAPKKEEPKDQVGTRTGLRRYKWEFKSSNKEFWLMGHAEVKLISVGCLFGAMAYFNATPVHPALTLLITMELFIFFFFFLINTLAIQRYLSFIMWPVSDLINDLCCFGFLVGGIVFAVNSREIMPLEYIIALGLMGVAAFFAIVDICLQRKHFSKKGPPIVPPEPKK</sequence>
<dbReference type="AlphaFoldDB" id="A0AA41NIK4"/>
<protein>
    <submittedName>
        <fullName evidence="2">CKLF-like MARVEL transmembrane domain-containing protein 2</fullName>
    </submittedName>
</protein>
<feature type="transmembrane region" description="Helical" evidence="1">
    <location>
        <begin position="93"/>
        <end position="116"/>
    </location>
</feature>
<accession>A0AA41NIK4</accession>
<organism evidence="2 3">
    <name type="scientific">Sciurus carolinensis</name>
    <name type="common">Eastern gray squirrel</name>
    <dbReference type="NCBI Taxonomy" id="30640"/>
    <lineage>
        <taxon>Eukaryota</taxon>
        <taxon>Metazoa</taxon>
        <taxon>Chordata</taxon>
        <taxon>Craniata</taxon>
        <taxon>Vertebrata</taxon>
        <taxon>Euteleostomi</taxon>
        <taxon>Mammalia</taxon>
        <taxon>Eutheria</taxon>
        <taxon>Euarchontoglires</taxon>
        <taxon>Glires</taxon>
        <taxon>Rodentia</taxon>
        <taxon>Sciuromorpha</taxon>
        <taxon>Sciuridae</taxon>
        <taxon>Sciurinae</taxon>
        <taxon>Sciurini</taxon>
        <taxon>Sciurus</taxon>
    </lineage>
</organism>
<evidence type="ECO:0000256" key="1">
    <source>
        <dbReference type="SAM" id="Phobius"/>
    </source>
</evidence>
<dbReference type="Proteomes" id="UP001166674">
    <property type="component" value="Unassembled WGS sequence"/>
</dbReference>
<evidence type="ECO:0000313" key="2">
    <source>
        <dbReference type="EMBL" id="MBZ3891022.1"/>
    </source>
</evidence>
<feature type="transmembrane region" description="Helical" evidence="1">
    <location>
        <begin position="61"/>
        <end position="81"/>
    </location>
</feature>
<feature type="transmembrane region" description="Helical" evidence="1">
    <location>
        <begin position="32"/>
        <end position="55"/>
    </location>
</feature>
<proteinExistence type="predicted"/>
<keyword evidence="1" id="KW-1133">Transmembrane helix</keyword>
<keyword evidence="1 2" id="KW-0812">Transmembrane</keyword>
<comment type="caution">
    <text evidence="2">The sequence shown here is derived from an EMBL/GenBank/DDBJ whole genome shotgun (WGS) entry which is preliminary data.</text>
</comment>
<feature type="transmembrane region" description="Helical" evidence="1">
    <location>
        <begin position="128"/>
        <end position="148"/>
    </location>
</feature>